<organism evidence="1 2">
    <name type="scientific">Helicobacter cinaedi CCUG 18818 = ATCC BAA-847</name>
    <dbReference type="NCBI Taxonomy" id="537971"/>
    <lineage>
        <taxon>Bacteria</taxon>
        <taxon>Pseudomonadati</taxon>
        <taxon>Campylobacterota</taxon>
        <taxon>Epsilonproteobacteria</taxon>
        <taxon>Campylobacterales</taxon>
        <taxon>Helicobacteraceae</taxon>
        <taxon>Helicobacter</taxon>
    </lineage>
</organism>
<proteinExistence type="predicted"/>
<name>A0ABN0BCA5_9HELI</name>
<accession>A0ABN0BCA5</accession>
<protein>
    <submittedName>
        <fullName evidence="1">Uncharacterized protein</fullName>
    </submittedName>
</protein>
<evidence type="ECO:0000313" key="1">
    <source>
        <dbReference type="EMBL" id="EFR46805.1"/>
    </source>
</evidence>
<dbReference type="EMBL" id="DS990392">
    <property type="protein sequence ID" value="EFR46805.1"/>
    <property type="molecule type" value="Genomic_DNA"/>
</dbReference>
<dbReference type="Proteomes" id="UP000005755">
    <property type="component" value="Unassembled WGS sequence"/>
</dbReference>
<reference evidence="2" key="1">
    <citation type="journal article" date="2014" name="Genome Announc.">
        <title>Draft genome sequences of six enterohepatic helicobacter species isolated from humans and one from rhesus macaques.</title>
        <authorList>
            <person name="Shen Z."/>
            <person name="Sheh A."/>
            <person name="Young S.K."/>
            <person name="Abouelliel A."/>
            <person name="Ward D.V."/>
            <person name="Earl A.M."/>
            <person name="Fox J.G."/>
        </authorList>
    </citation>
    <scope>NUCLEOTIDE SEQUENCE [LARGE SCALE GENOMIC DNA]</scope>
    <source>
        <strain evidence="2">CCUG 18818</strain>
    </source>
</reference>
<evidence type="ECO:0000313" key="2">
    <source>
        <dbReference type="Proteomes" id="UP000005755"/>
    </source>
</evidence>
<keyword evidence="2" id="KW-1185">Reference proteome</keyword>
<sequence length="42" mass="5103">MIKKQIKEIAKIFKQTFLKNLKKVLLLFEILTNSTLKKFQFF</sequence>
<gene>
    <name evidence="1" type="ORF">HCCG_01352</name>
</gene>